<evidence type="ECO:0000313" key="1">
    <source>
        <dbReference type="EMBL" id="MBX31918.1"/>
    </source>
</evidence>
<name>A0A2P2MNY3_RHIMU</name>
<protein>
    <submittedName>
        <fullName evidence="1">Cellulose synthase</fullName>
    </submittedName>
</protein>
<reference evidence="1" key="1">
    <citation type="submission" date="2018-02" db="EMBL/GenBank/DDBJ databases">
        <title>Rhizophora mucronata_Transcriptome.</title>
        <authorList>
            <person name="Meera S.P."/>
            <person name="Sreeshan A."/>
            <person name="Augustine A."/>
        </authorList>
    </citation>
    <scope>NUCLEOTIDE SEQUENCE</scope>
    <source>
        <tissue evidence="1">Leaf</tissue>
    </source>
</reference>
<organism evidence="1">
    <name type="scientific">Rhizophora mucronata</name>
    <name type="common">Asiatic mangrove</name>
    <dbReference type="NCBI Taxonomy" id="61149"/>
    <lineage>
        <taxon>Eukaryota</taxon>
        <taxon>Viridiplantae</taxon>
        <taxon>Streptophyta</taxon>
        <taxon>Embryophyta</taxon>
        <taxon>Tracheophyta</taxon>
        <taxon>Spermatophyta</taxon>
        <taxon>Magnoliopsida</taxon>
        <taxon>eudicotyledons</taxon>
        <taxon>Gunneridae</taxon>
        <taxon>Pentapetalae</taxon>
        <taxon>rosids</taxon>
        <taxon>fabids</taxon>
        <taxon>Malpighiales</taxon>
        <taxon>Rhizophoraceae</taxon>
        <taxon>Rhizophora</taxon>
    </lineage>
</organism>
<accession>A0A2P2MNY3</accession>
<dbReference type="EMBL" id="GGEC01051434">
    <property type="protein sequence ID" value="MBX31918.1"/>
    <property type="molecule type" value="Transcribed_RNA"/>
</dbReference>
<proteinExistence type="predicted"/>
<dbReference type="AlphaFoldDB" id="A0A2P2MNY3"/>
<sequence>MEAKAGMIAGSYRRNELVRIRHDSDSGVRFSLLTHFIFYFDYFFFQSVEYTLIRSKS</sequence>